<dbReference type="EMBL" id="CAWYQH010000013">
    <property type="protein sequence ID" value="CAK8674464.1"/>
    <property type="molecule type" value="Genomic_DNA"/>
</dbReference>
<sequence>MAAQKSAVKGTVQCDVKLDGKTVIVTGANNGVGFETAKDLAGRGARVIMACRNMEKAEEAKQKILEEVKGADLVLKKLDLASLESVREFAQDINENESRLDILINNAGIMACPQWKTKEGFEMQLGTNHIGHFLLTKLLLDLIKKSAPSRIVIVSSLAYKWGSMSWDNMMHEKDYDPSRVYCASKLANVLHCRELTRRLEGTGVTCNSLHPGAVNTGLQSHVNESSHLPFFQRMISKVMMPIGQRFFFITPKQGAQTSIYCAIAPELDGVSGKYFNKCAEERLQAHALRDEDAKKLWEMSEEWIKEKPAEQFEKETPKEETPKEETTQQES</sequence>
<dbReference type="InterPro" id="IPR002347">
    <property type="entry name" value="SDR_fam"/>
</dbReference>
<gene>
    <name evidence="3" type="ORF">CVLEPA_LOCUS4160</name>
</gene>
<keyword evidence="4" id="KW-1185">Reference proteome</keyword>
<dbReference type="PANTHER" id="PTHR43157:SF31">
    <property type="entry name" value="PHOSPHATIDYLINOSITOL-GLYCAN BIOSYNTHESIS CLASS F PROTEIN"/>
    <property type="match status" value="1"/>
</dbReference>
<dbReference type="PANTHER" id="PTHR43157">
    <property type="entry name" value="PHOSPHATIDYLINOSITOL-GLYCAN BIOSYNTHESIS CLASS F PROTEIN-RELATED"/>
    <property type="match status" value="1"/>
</dbReference>
<evidence type="ECO:0000313" key="4">
    <source>
        <dbReference type="Proteomes" id="UP001642483"/>
    </source>
</evidence>
<protein>
    <recommendedName>
        <fullName evidence="5">Retinol dehydrogenase 13</fullName>
    </recommendedName>
</protein>
<feature type="region of interest" description="Disordered" evidence="2">
    <location>
        <begin position="306"/>
        <end position="331"/>
    </location>
</feature>
<dbReference type="Pfam" id="PF00106">
    <property type="entry name" value="adh_short"/>
    <property type="match status" value="1"/>
</dbReference>
<evidence type="ECO:0000313" key="3">
    <source>
        <dbReference type="EMBL" id="CAK8674464.1"/>
    </source>
</evidence>
<reference evidence="3 4" key="1">
    <citation type="submission" date="2024-02" db="EMBL/GenBank/DDBJ databases">
        <authorList>
            <person name="Daric V."/>
            <person name="Darras S."/>
        </authorList>
    </citation>
    <scope>NUCLEOTIDE SEQUENCE [LARGE SCALE GENOMIC DNA]</scope>
</reference>
<dbReference type="InterPro" id="IPR036291">
    <property type="entry name" value="NAD(P)-bd_dom_sf"/>
</dbReference>
<proteinExistence type="predicted"/>
<evidence type="ECO:0008006" key="5">
    <source>
        <dbReference type="Google" id="ProtNLM"/>
    </source>
</evidence>
<dbReference type="PRINTS" id="PR00081">
    <property type="entry name" value="GDHRDH"/>
</dbReference>
<dbReference type="Proteomes" id="UP001642483">
    <property type="component" value="Unassembled WGS sequence"/>
</dbReference>
<dbReference type="Gene3D" id="3.40.50.720">
    <property type="entry name" value="NAD(P)-binding Rossmann-like Domain"/>
    <property type="match status" value="1"/>
</dbReference>
<evidence type="ECO:0000256" key="2">
    <source>
        <dbReference type="SAM" id="MobiDB-lite"/>
    </source>
</evidence>
<accession>A0ABP0F7Q8</accession>
<organism evidence="3 4">
    <name type="scientific">Clavelina lepadiformis</name>
    <name type="common">Light-bulb sea squirt</name>
    <name type="synonym">Ascidia lepadiformis</name>
    <dbReference type="NCBI Taxonomy" id="159417"/>
    <lineage>
        <taxon>Eukaryota</taxon>
        <taxon>Metazoa</taxon>
        <taxon>Chordata</taxon>
        <taxon>Tunicata</taxon>
        <taxon>Ascidiacea</taxon>
        <taxon>Aplousobranchia</taxon>
        <taxon>Clavelinidae</taxon>
        <taxon>Clavelina</taxon>
    </lineage>
</organism>
<comment type="caution">
    <text evidence="3">The sequence shown here is derived from an EMBL/GenBank/DDBJ whole genome shotgun (WGS) entry which is preliminary data.</text>
</comment>
<name>A0ABP0F7Q8_CLALP</name>
<dbReference type="SUPFAM" id="SSF51735">
    <property type="entry name" value="NAD(P)-binding Rossmann-fold domains"/>
    <property type="match status" value="1"/>
</dbReference>
<evidence type="ECO:0000256" key="1">
    <source>
        <dbReference type="ARBA" id="ARBA00023002"/>
    </source>
</evidence>
<keyword evidence="1" id="KW-0560">Oxidoreductase</keyword>